<dbReference type="EMBL" id="JASCZI010273127">
    <property type="protein sequence ID" value="MED6224268.1"/>
    <property type="molecule type" value="Genomic_DNA"/>
</dbReference>
<dbReference type="Proteomes" id="UP001341840">
    <property type="component" value="Unassembled WGS sequence"/>
</dbReference>
<evidence type="ECO:0000313" key="2">
    <source>
        <dbReference type="Proteomes" id="UP001341840"/>
    </source>
</evidence>
<gene>
    <name evidence="1" type="ORF">PIB30_082413</name>
</gene>
<accession>A0ABU6ZQN0</accession>
<comment type="caution">
    <text evidence="1">The sequence shown here is derived from an EMBL/GenBank/DDBJ whole genome shotgun (WGS) entry which is preliminary data.</text>
</comment>
<evidence type="ECO:0000313" key="1">
    <source>
        <dbReference type="EMBL" id="MED6224268.1"/>
    </source>
</evidence>
<keyword evidence="2" id="KW-1185">Reference proteome</keyword>
<reference evidence="1 2" key="1">
    <citation type="journal article" date="2023" name="Plants (Basel)">
        <title>Bridging the Gap: Combining Genomics and Transcriptomics Approaches to Understand Stylosanthes scabra, an Orphan Legume from the Brazilian Caatinga.</title>
        <authorList>
            <person name="Ferreira-Neto J.R.C."/>
            <person name="da Silva M.D."/>
            <person name="Binneck E."/>
            <person name="de Melo N.F."/>
            <person name="da Silva R.H."/>
            <person name="de Melo A.L.T.M."/>
            <person name="Pandolfi V."/>
            <person name="Bustamante F.O."/>
            <person name="Brasileiro-Vidal A.C."/>
            <person name="Benko-Iseppon A.M."/>
        </authorList>
    </citation>
    <scope>NUCLEOTIDE SEQUENCE [LARGE SCALE GENOMIC DNA]</scope>
    <source>
        <tissue evidence="1">Leaves</tissue>
    </source>
</reference>
<name>A0ABU6ZQN0_9FABA</name>
<organism evidence="1 2">
    <name type="scientific">Stylosanthes scabra</name>
    <dbReference type="NCBI Taxonomy" id="79078"/>
    <lineage>
        <taxon>Eukaryota</taxon>
        <taxon>Viridiplantae</taxon>
        <taxon>Streptophyta</taxon>
        <taxon>Embryophyta</taxon>
        <taxon>Tracheophyta</taxon>
        <taxon>Spermatophyta</taxon>
        <taxon>Magnoliopsida</taxon>
        <taxon>eudicotyledons</taxon>
        <taxon>Gunneridae</taxon>
        <taxon>Pentapetalae</taxon>
        <taxon>rosids</taxon>
        <taxon>fabids</taxon>
        <taxon>Fabales</taxon>
        <taxon>Fabaceae</taxon>
        <taxon>Papilionoideae</taxon>
        <taxon>50 kb inversion clade</taxon>
        <taxon>dalbergioids sensu lato</taxon>
        <taxon>Dalbergieae</taxon>
        <taxon>Pterocarpus clade</taxon>
        <taxon>Stylosanthes</taxon>
    </lineage>
</organism>
<protein>
    <submittedName>
        <fullName evidence="1">Uncharacterized protein</fullName>
    </submittedName>
</protein>
<proteinExistence type="predicted"/>
<sequence length="93" mass="10541">MQQDEEVIMEQHGSKRGWNEPIIRAMSIDDFLAENGIDVENLLETLGLNDDVPFTVPSIDEKDSSALDADYYQHVMADIDDDKGESKKKKLVE</sequence>